<evidence type="ECO:0000256" key="2">
    <source>
        <dbReference type="ARBA" id="ARBA00004496"/>
    </source>
</evidence>
<keyword evidence="7" id="KW-1185">Reference proteome</keyword>
<organism evidence="6 7">
    <name type="scientific">Pocillopora damicornis</name>
    <name type="common">Cauliflower coral</name>
    <name type="synonym">Millepora damicornis</name>
    <dbReference type="NCBI Taxonomy" id="46731"/>
    <lineage>
        <taxon>Eukaryota</taxon>
        <taxon>Metazoa</taxon>
        <taxon>Cnidaria</taxon>
        <taxon>Anthozoa</taxon>
        <taxon>Hexacorallia</taxon>
        <taxon>Scleractinia</taxon>
        <taxon>Astrocoeniina</taxon>
        <taxon>Pocilloporidae</taxon>
        <taxon>Pocillopora</taxon>
    </lineage>
</organism>
<evidence type="ECO:0000313" key="6">
    <source>
        <dbReference type="EMBL" id="RMX46020.1"/>
    </source>
</evidence>
<protein>
    <submittedName>
        <fullName evidence="6">Uncharacterized protein</fullName>
    </submittedName>
</protein>
<evidence type="ECO:0000256" key="1">
    <source>
        <dbReference type="ARBA" id="ARBA00004123"/>
    </source>
</evidence>
<accession>A0A3M6TXB4</accession>
<dbReference type="EMBL" id="RCHS01002737">
    <property type="protein sequence ID" value="RMX46020.1"/>
    <property type="molecule type" value="Genomic_DNA"/>
</dbReference>
<gene>
    <name evidence="6" type="ORF">pdam_00002008</name>
</gene>
<dbReference type="Pfam" id="PF07084">
    <property type="entry name" value="Spot_14"/>
    <property type="match status" value="1"/>
</dbReference>
<comment type="similarity">
    <text evidence="3">Belongs to the SPOT14 family.</text>
</comment>
<evidence type="ECO:0000313" key="7">
    <source>
        <dbReference type="Proteomes" id="UP000275408"/>
    </source>
</evidence>
<proteinExistence type="inferred from homology"/>
<dbReference type="GO" id="GO:0005829">
    <property type="term" value="C:cytosol"/>
    <property type="evidence" value="ECO:0007669"/>
    <property type="project" value="TreeGrafter"/>
</dbReference>
<dbReference type="GO" id="GO:0046890">
    <property type="term" value="P:regulation of lipid biosynthetic process"/>
    <property type="evidence" value="ECO:0007669"/>
    <property type="project" value="TreeGrafter"/>
</dbReference>
<dbReference type="OrthoDB" id="5951908at2759"/>
<evidence type="ECO:0000256" key="4">
    <source>
        <dbReference type="ARBA" id="ARBA00022490"/>
    </source>
</evidence>
<comment type="subcellular location">
    <subcellularLocation>
        <location evidence="2">Cytoplasm</location>
    </subcellularLocation>
    <subcellularLocation>
        <location evidence="1">Nucleus</location>
    </subcellularLocation>
</comment>
<dbReference type="AlphaFoldDB" id="A0A3M6TXB4"/>
<comment type="caution">
    <text evidence="6">The sequence shown here is derived from an EMBL/GenBank/DDBJ whole genome shotgun (WGS) entry which is preliminary data.</text>
</comment>
<evidence type="ECO:0000256" key="5">
    <source>
        <dbReference type="ARBA" id="ARBA00023242"/>
    </source>
</evidence>
<dbReference type="Proteomes" id="UP000275408">
    <property type="component" value="Unassembled WGS sequence"/>
</dbReference>
<dbReference type="PANTHER" id="PTHR14315:SF17">
    <property type="entry name" value="MIP21584P"/>
    <property type="match status" value="1"/>
</dbReference>
<dbReference type="Gene3D" id="6.10.140.1610">
    <property type="match status" value="1"/>
</dbReference>
<dbReference type="InterPro" id="IPR009786">
    <property type="entry name" value="Spot_14"/>
</dbReference>
<name>A0A3M6TXB4_POCDA</name>
<keyword evidence="4" id="KW-0963">Cytoplasm</keyword>
<dbReference type="GO" id="GO:0005634">
    <property type="term" value="C:nucleus"/>
    <property type="evidence" value="ECO:0007669"/>
    <property type="project" value="UniProtKB-SubCell"/>
</dbReference>
<dbReference type="InterPro" id="IPR053719">
    <property type="entry name" value="Lipogen_MT_Stabilize_sf"/>
</dbReference>
<reference evidence="6 7" key="1">
    <citation type="journal article" date="2018" name="Sci. Rep.">
        <title>Comparative analysis of the Pocillopora damicornis genome highlights role of immune system in coral evolution.</title>
        <authorList>
            <person name="Cunning R."/>
            <person name="Bay R.A."/>
            <person name="Gillette P."/>
            <person name="Baker A.C."/>
            <person name="Traylor-Knowles N."/>
        </authorList>
    </citation>
    <scope>NUCLEOTIDE SEQUENCE [LARGE SCALE GENOMIC DNA]</scope>
    <source>
        <strain evidence="6">RSMAS</strain>
        <tissue evidence="6">Whole animal</tissue>
    </source>
</reference>
<sequence length="136" mass="15006">MKTATTISRRGNGVQERHTKKNEIFSCSFFQFVNAVEEMEKSILVPQSLHDMALSKSGSNPVPSGNGIALEKSLYEAFNALKNVKNVVLTGHSLDDKSDGHPISSELQSLTNSLEVMTDLANNLTAEYKKNFNLLF</sequence>
<evidence type="ECO:0000256" key="3">
    <source>
        <dbReference type="ARBA" id="ARBA00009488"/>
    </source>
</evidence>
<keyword evidence="5" id="KW-0539">Nucleus</keyword>
<dbReference type="PANTHER" id="PTHR14315">
    <property type="entry name" value="SPOT14 FAMILY MEMBER"/>
    <property type="match status" value="1"/>
</dbReference>